<organism evidence="8 9">
    <name type="scientific">Danaus plexippus plexippus</name>
    <dbReference type="NCBI Taxonomy" id="278856"/>
    <lineage>
        <taxon>Eukaryota</taxon>
        <taxon>Metazoa</taxon>
        <taxon>Ecdysozoa</taxon>
        <taxon>Arthropoda</taxon>
        <taxon>Hexapoda</taxon>
        <taxon>Insecta</taxon>
        <taxon>Pterygota</taxon>
        <taxon>Neoptera</taxon>
        <taxon>Endopterygota</taxon>
        <taxon>Lepidoptera</taxon>
        <taxon>Glossata</taxon>
        <taxon>Ditrysia</taxon>
        <taxon>Papilionoidea</taxon>
        <taxon>Nymphalidae</taxon>
        <taxon>Danainae</taxon>
        <taxon>Danaini</taxon>
        <taxon>Danaina</taxon>
        <taxon>Danaus</taxon>
        <taxon>Danaus</taxon>
    </lineage>
</organism>
<evidence type="ECO:0000313" key="9">
    <source>
        <dbReference type="Proteomes" id="UP000007151"/>
    </source>
</evidence>
<comment type="similarity">
    <text evidence="2">Belongs to the glycosyltransferase 32 family.</text>
</comment>
<sequence>MIHMDFGQEFSRGPPANVSCHYVNSNFSLPLLQSTLPQRSIFFHQTSCPANLTPRQVCSIESAARTHPAWQINVIFSGPVHLETVNGVKLLKSFTNIKFWTINIKDFATNTPLEGLVSSGVLSKCKWGMERTRDVLKYLSLYRFGGIFLDLDIIIARTLGSLARNWAARENANKVGDGILAISKNSIGHNITDAAIRYIVSIYKNNDWCKESQDVVMGVLQELCSTPDANYMSAATCNGFEVYGSQFFYPIEKQSAREYFVPGEVQDLSAYIYHLWGDVTNGYKISKSSPYSKLARRFCPFNSLLNIKK</sequence>
<dbReference type="InterPro" id="IPR051981">
    <property type="entry name" value="Glycosyltransf_32"/>
</dbReference>
<proteinExistence type="inferred from homology"/>
<protein>
    <recommendedName>
        <fullName evidence="7">Alpha 1,4-glycosyltransferase domain-containing protein</fullName>
    </recommendedName>
</protein>
<keyword evidence="9" id="KW-1185">Reference proteome</keyword>
<keyword evidence="6" id="KW-0472">Membrane</keyword>
<dbReference type="InterPro" id="IPR007652">
    <property type="entry name" value="A1-4-GlycosylTfrase_dom"/>
</dbReference>
<dbReference type="EMBL" id="AGBW02014130">
    <property type="protein sequence ID" value="OWR42226.1"/>
    <property type="molecule type" value="Genomic_DNA"/>
</dbReference>
<dbReference type="Pfam" id="PF04488">
    <property type="entry name" value="Gly_transf_sug"/>
    <property type="match status" value="1"/>
</dbReference>
<evidence type="ECO:0000313" key="8">
    <source>
        <dbReference type="EMBL" id="OWR42226.1"/>
    </source>
</evidence>
<evidence type="ECO:0000256" key="1">
    <source>
        <dbReference type="ARBA" id="ARBA00004323"/>
    </source>
</evidence>
<dbReference type="STRING" id="278856.A0A212EL59"/>
<dbReference type="InterPro" id="IPR029044">
    <property type="entry name" value="Nucleotide-diphossugar_trans"/>
</dbReference>
<dbReference type="eggNOG" id="KOG1928">
    <property type="taxonomic scope" value="Eukaryota"/>
</dbReference>
<evidence type="ECO:0000256" key="2">
    <source>
        <dbReference type="ARBA" id="ARBA00009003"/>
    </source>
</evidence>
<feature type="domain" description="Alpha 1,4-glycosyltransferase" evidence="7">
    <location>
        <begin position="187"/>
        <end position="301"/>
    </location>
</feature>
<dbReference type="Gene3D" id="3.90.550.20">
    <property type="match status" value="1"/>
</dbReference>
<evidence type="ECO:0000256" key="4">
    <source>
        <dbReference type="ARBA" id="ARBA00022679"/>
    </source>
</evidence>
<accession>A0A212EL59</accession>
<evidence type="ECO:0000256" key="5">
    <source>
        <dbReference type="ARBA" id="ARBA00023034"/>
    </source>
</evidence>
<keyword evidence="4" id="KW-0808">Transferase</keyword>
<dbReference type="Pfam" id="PF04572">
    <property type="entry name" value="Gb3_synth"/>
    <property type="match status" value="1"/>
</dbReference>
<keyword evidence="5" id="KW-0333">Golgi apparatus</keyword>
<gene>
    <name evidence="8" type="ORF">KGM_210837</name>
</gene>
<dbReference type="GO" id="GO:0016758">
    <property type="term" value="F:hexosyltransferase activity"/>
    <property type="evidence" value="ECO:0007669"/>
    <property type="project" value="TreeGrafter"/>
</dbReference>
<comment type="caution">
    <text evidence="8">The sequence shown here is derived from an EMBL/GenBank/DDBJ whole genome shotgun (WGS) entry which is preliminary data.</text>
</comment>
<evidence type="ECO:0000256" key="3">
    <source>
        <dbReference type="ARBA" id="ARBA00022676"/>
    </source>
</evidence>
<dbReference type="Proteomes" id="UP000007151">
    <property type="component" value="Unassembled WGS sequence"/>
</dbReference>
<dbReference type="PANTHER" id="PTHR12042:SF21">
    <property type="entry name" value="ALPHA1,4-GALACTOSYLTRANSFERASE 1-RELATED"/>
    <property type="match status" value="1"/>
</dbReference>
<comment type="subcellular location">
    <subcellularLocation>
        <location evidence="1">Golgi apparatus membrane</location>
        <topology evidence="1">Single-pass type II membrane protein</topology>
    </subcellularLocation>
</comment>
<keyword evidence="3" id="KW-0328">Glycosyltransferase</keyword>
<dbReference type="AlphaFoldDB" id="A0A212EL59"/>
<evidence type="ECO:0000256" key="6">
    <source>
        <dbReference type="ARBA" id="ARBA00023136"/>
    </source>
</evidence>
<reference evidence="8 9" key="1">
    <citation type="journal article" date="2011" name="Cell">
        <title>The monarch butterfly genome yields insights into long-distance migration.</title>
        <authorList>
            <person name="Zhan S."/>
            <person name="Merlin C."/>
            <person name="Boore J.L."/>
            <person name="Reppert S.M."/>
        </authorList>
    </citation>
    <scope>NUCLEOTIDE SEQUENCE [LARGE SCALE GENOMIC DNA]</scope>
    <source>
        <strain evidence="8">F-2</strain>
    </source>
</reference>
<dbReference type="SUPFAM" id="SSF53448">
    <property type="entry name" value="Nucleotide-diphospho-sugar transferases"/>
    <property type="match status" value="1"/>
</dbReference>
<dbReference type="GO" id="GO:0006688">
    <property type="term" value="P:glycosphingolipid biosynthetic process"/>
    <property type="evidence" value="ECO:0007669"/>
    <property type="project" value="TreeGrafter"/>
</dbReference>
<dbReference type="InterPro" id="IPR007577">
    <property type="entry name" value="GlycoTrfase_DXD_sugar-bd_CS"/>
</dbReference>
<dbReference type="KEGG" id="dpl:KGM_210837"/>
<dbReference type="GO" id="GO:0000139">
    <property type="term" value="C:Golgi membrane"/>
    <property type="evidence" value="ECO:0007669"/>
    <property type="project" value="UniProtKB-SubCell"/>
</dbReference>
<dbReference type="FunCoup" id="A0A212EL59">
    <property type="interactions" value="21"/>
</dbReference>
<dbReference type="PANTHER" id="PTHR12042">
    <property type="entry name" value="LACTOSYLCERAMIDE 4-ALPHA-GALACTOSYLTRANSFERASE ALPHA- 1,4-GALACTOSYLTRANSFERASE"/>
    <property type="match status" value="1"/>
</dbReference>
<dbReference type="InParanoid" id="A0A212EL59"/>
<name>A0A212EL59_DANPL</name>
<evidence type="ECO:0000259" key="7">
    <source>
        <dbReference type="Pfam" id="PF04572"/>
    </source>
</evidence>